<dbReference type="Pfam" id="PF04042">
    <property type="entry name" value="DNA_pol_E_B"/>
    <property type="match status" value="1"/>
</dbReference>
<dbReference type="STRING" id="1408657.A0A0W4ZIK2"/>
<evidence type="ECO:0000256" key="5">
    <source>
        <dbReference type="ARBA" id="ARBA00023242"/>
    </source>
</evidence>
<evidence type="ECO:0000313" key="10">
    <source>
        <dbReference type="Proteomes" id="UP000053447"/>
    </source>
</evidence>
<feature type="domain" description="DNA polymerase alpha/delta/epsilon subunit B" evidence="7">
    <location>
        <begin position="350"/>
        <end position="567"/>
    </location>
</feature>
<keyword evidence="5 6" id="KW-0539">Nucleus</keyword>
<dbReference type="PIRSF" id="PIRSF018300">
    <property type="entry name" value="DNA_pol_alph_2"/>
    <property type="match status" value="1"/>
</dbReference>
<dbReference type="AlphaFoldDB" id="A0A0W4ZIK2"/>
<keyword evidence="4 6" id="KW-0235">DNA replication</keyword>
<evidence type="ECO:0000256" key="6">
    <source>
        <dbReference type="PIRNR" id="PIRNR018300"/>
    </source>
</evidence>
<comment type="similarity">
    <text evidence="2 6">Belongs to the DNA polymerase alpha subunit B family.</text>
</comment>
<dbReference type="GO" id="GO:0005658">
    <property type="term" value="C:alpha DNA polymerase:primase complex"/>
    <property type="evidence" value="ECO:0007669"/>
    <property type="project" value="EnsemblFungi"/>
</dbReference>
<dbReference type="PANTHER" id="PTHR23061">
    <property type="entry name" value="DNA POLYMERASE 2 ALPHA 70 KDA SUBUNIT"/>
    <property type="match status" value="1"/>
</dbReference>
<gene>
    <name evidence="9" type="ORF">T551_02622</name>
</gene>
<dbReference type="InterPro" id="IPR007185">
    <property type="entry name" value="DNA_pol_a/d/e_bsu"/>
</dbReference>
<sequence>MSQLNSNVLLKNELLDCFGSVIENSPEILMECLSILKLYSISPTELFYRWESWCLKMGNEPELVLENIQLFKRDMQYILEKRSNSKKKQSVYYKDYNNNDYSPDLVHESSESYKMQVFSNIMSNKFENSKKLSNFLDSSHSSGIPIGNNNYISITSFNISTNSGKVMETLNSHISFCNIRSDMDEKQKKISLIANFDPKKYSFKIMYQKLSEASEVLDDKIDMFTEELIKHYDLSQDDFGNPAHISHNEIVAVGRIICDSDSGGRLNTTSIILETSRRFGAGSRVLLHVDSLRSYALFPGQILGVKGINSSGSYFSVREFLMLPLLPFSATSLSDFKRYNSLLNGMPQKIFVASGPYTVNDNILFEPLTELCNKIQEEKPDVSIFIGPFLDIRHPLISTGNFNIPSLKDDIGSLDDLFKHCISSKLTRLNCLVIMIPHVQDACCKHAAWPQDCFNKKSLGLEKNIKCMPNPALFSLNEVIIGISSNDILMSLSKSEIIKSPLYSNALARLSYHVIQQRHFYPLFPGTAYESLIDGANLDIAFMGLGEFSDVLPDILILPSDLQYFAKIISDTVVINPGRLAKKQAFGTYAVMYIEPRDLKKVKSTGIDLNDVMLPHNLSERARVDIIRI</sequence>
<accession>A0A0W4ZIK2</accession>
<evidence type="ECO:0000256" key="2">
    <source>
        <dbReference type="ARBA" id="ARBA00007299"/>
    </source>
</evidence>
<dbReference type="eggNOG" id="KOG1625">
    <property type="taxonomic scope" value="Eukaryota"/>
</dbReference>
<evidence type="ECO:0000259" key="8">
    <source>
        <dbReference type="Pfam" id="PF22062"/>
    </source>
</evidence>
<dbReference type="OrthoDB" id="336885at2759"/>
<dbReference type="GO" id="GO:0006270">
    <property type="term" value="P:DNA replication initiation"/>
    <property type="evidence" value="ECO:0007669"/>
    <property type="project" value="EnsemblFungi"/>
</dbReference>
<keyword evidence="10" id="KW-1185">Reference proteome</keyword>
<dbReference type="GO" id="GO:0005635">
    <property type="term" value="C:nuclear envelope"/>
    <property type="evidence" value="ECO:0007669"/>
    <property type="project" value="EnsemblFungi"/>
</dbReference>
<evidence type="ECO:0000259" key="7">
    <source>
        <dbReference type="Pfam" id="PF04042"/>
    </source>
</evidence>
<evidence type="ECO:0000256" key="1">
    <source>
        <dbReference type="ARBA" id="ARBA00004123"/>
    </source>
</evidence>
<organism evidence="9 10">
    <name type="scientific">Pneumocystis jirovecii (strain RU7)</name>
    <name type="common">Human pneumocystis pneumonia agent</name>
    <dbReference type="NCBI Taxonomy" id="1408657"/>
    <lineage>
        <taxon>Eukaryota</taxon>
        <taxon>Fungi</taxon>
        <taxon>Dikarya</taxon>
        <taxon>Ascomycota</taxon>
        <taxon>Taphrinomycotina</taxon>
        <taxon>Pneumocystomycetes</taxon>
        <taxon>Pneumocystaceae</taxon>
        <taxon>Pneumocystis</taxon>
    </lineage>
</organism>
<dbReference type="GeneID" id="28941140"/>
<dbReference type="GO" id="GO:0016233">
    <property type="term" value="P:telomere capping"/>
    <property type="evidence" value="ECO:0007669"/>
    <property type="project" value="EnsemblFungi"/>
</dbReference>
<evidence type="ECO:0000313" key="9">
    <source>
        <dbReference type="EMBL" id="KTW28203.1"/>
    </source>
</evidence>
<feature type="domain" description="DNA polymerase alpha subunit B OB" evidence="8">
    <location>
        <begin position="214"/>
        <end position="321"/>
    </location>
</feature>
<comment type="function">
    <text evidence="6">Accessory subunit of the DNA polymerase alpha complex (also known as the alpha DNA polymerase-primase complex) which plays an essential role in the initiation of DNA synthesis.</text>
</comment>
<dbReference type="VEuPathDB" id="FungiDB:T551_02622"/>
<dbReference type="Gene3D" id="3.60.21.60">
    <property type="match status" value="2"/>
</dbReference>
<name>A0A0W4ZIK2_PNEJ7</name>
<comment type="subcellular location">
    <subcellularLocation>
        <location evidence="1 6">Nucleus</location>
    </subcellularLocation>
</comment>
<dbReference type="Proteomes" id="UP000053447">
    <property type="component" value="Unassembled WGS sequence"/>
</dbReference>
<dbReference type="PANTHER" id="PTHR23061:SF12">
    <property type="entry name" value="DNA POLYMERASE ALPHA SUBUNIT B"/>
    <property type="match status" value="1"/>
</dbReference>
<evidence type="ECO:0000256" key="3">
    <source>
        <dbReference type="ARBA" id="ARBA00018596"/>
    </source>
</evidence>
<dbReference type="GO" id="GO:0003677">
    <property type="term" value="F:DNA binding"/>
    <property type="evidence" value="ECO:0007669"/>
    <property type="project" value="InterPro"/>
</dbReference>
<dbReference type="Pfam" id="PF22062">
    <property type="entry name" value="OB_DPOA2"/>
    <property type="match status" value="1"/>
</dbReference>
<dbReference type="InterPro" id="IPR054300">
    <property type="entry name" value="OB_DPOA2"/>
</dbReference>
<reference evidence="10" key="1">
    <citation type="journal article" date="2016" name="Nat. Commun.">
        <title>Genome analysis of three Pneumocystis species reveals adaptation mechanisms to life exclusively in mammalian hosts.</title>
        <authorList>
            <person name="Ma L."/>
            <person name="Chen Z."/>
            <person name="Huang D.W."/>
            <person name="Kutty G."/>
            <person name="Ishihara M."/>
            <person name="Wang H."/>
            <person name="Abouelleil A."/>
            <person name="Bishop L."/>
            <person name="Davey E."/>
            <person name="Deng R."/>
            <person name="Deng X."/>
            <person name="Fan L."/>
            <person name="Fantoni G."/>
            <person name="Fitzgerald M."/>
            <person name="Gogineni E."/>
            <person name="Goldberg J.M."/>
            <person name="Handley G."/>
            <person name="Hu X."/>
            <person name="Huber C."/>
            <person name="Jiao X."/>
            <person name="Jones K."/>
            <person name="Levin J.Z."/>
            <person name="Liu Y."/>
            <person name="Macdonald P."/>
            <person name="Melnikov A."/>
            <person name="Raley C."/>
            <person name="Sassi M."/>
            <person name="Sherman B.T."/>
            <person name="Song X."/>
            <person name="Sykes S."/>
            <person name="Tran B."/>
            <person name="Walsh L."/>
            <person name="Xia Y."/>
            <person name="Yang J."/>
            <person name="Young S."/>
            <person name="Zeng Q."/>
            <person name="Zheng X."/>
            <person name="Stephens R."/>
            <person name="Nusbaum C."/>
            <person name="Birren B.W."/>
            <person name="Azadi P."/>
            <person name="Lempicki R.A."/>
            <person name="Cuomo C.A."/>
            <person name="Kovacs J.A."/>
        </authorList>
    </citation>
    <scope>NUCLEOTIDE SEQUENCE [LARGE SCALE GENOMIC DNA]</scope>
    <source>
        <strain evidence="10">RU7</strain>
    </source>
</reference>
<dbReference type="EMBL" id="LFWA01000012">
    <property type="protein sequence ID" value="KTW28203.1"/>
    <property type="molecule type" value="Genomic_DNA"/>
</dbReference>
<dbReference type="GO" id="GO:0003887">
    <property type="term" value="F:DNA-directed DNA polymerase activity"/>
    <property type="evidence" value="ECO:0007669"/>
    <property type="project" value="EnsemblFungi"/>
</dbReference>
<comment type="caution">
    <text evidence="9">The sequence shown here is derived from an EMBL/GenBank/DDBJ whole genome shotgun (WGS) entry which is preliminary data.</text>
</comment>
<proteinExistence type="inferred from homology"/>
<dbReference type="InterPro" id="IPR016722">
    <property type="entry name" value="DNA_pol_alpha_bsu"/>
</dbReference>
<dbReference type="RefSeq" id="XP_018228765.1">
    <property type="nucleotide sequence ID" value="XM_018374885.1"/>
</dbReference>
<evidence type="ECO:0000256" key="4">
    <source>
        <dbReference type="ARBA" id="ARBA00022705"/>
    </source>
</evidence>
<protein>
    <recommendedName>
        <fullName evidence="3 6">DNA polymerase alpha subunit B</fullName>
    </recommendedName>
</protein>